<comment type="caution">
    <text evidence="1">The sequence shown here is derived from an EMBL/GenBank/DDBJ whole genome shotgun (WGS) entry which is preliminary data.</text>
</comment>
<dbReference type="Proteomes" id="UP000824055">
    <property type="component" value="Unassembled WGS sequence"/>
</dbReference>
<name>A0A9D2JXC1_9BACT</name>
<evidence type="ECO:0000313" key="2">
    <source>
        <dbReference type="Proteomes" id="UP000824055"/>
    </source>
</evidence>
<organism evidence="1 2">
    <name type="scientific">Candidatus Prevotella avicola</name>
    <dbReference type="NCBI Taxonomy" id="2838738"/>
    <lineage>
        <taxon>Bacteria</taxon>
        <taxon>Pseudomonadati</taxon>
        <taxon>Bacteroidota</taxon>
        <taxon>Bacteroidia</taxon>
        <taxon>Bacteroidales</taxon>
        <taxon>Prevotellaceae</taxon>
        <taxon>Prevotella</taxon>
    </lineage>
</organism>
<dbReference type="AlphaFoldDB" id="A0A9D2JXC1"/>
<gene>
    <name evidence="1" type="ORF">H9966_09510</name>
</gene>
<reference evidence="1" key="1">
    <citation type="journal article" date="2021" name="PeerJ">
        <title>Extensive microbial diversity within the chicken gut microbiome revealed by metagenomics and culture.</title>
        <authorList>
            <person name="Gilroy R."/>
            <person name="Ravi A."/>
            <person name="Getino M."/>
            <person name="Pursley I."/>
            <person name="Horton D.L."/>
            <person name="Alikhan N.F."/>
            <person name="Baker D."/>
            <person name="Gharbi K."/>
            <person name="Hall N."/>
            <person name="Watson M."/>
            <person name="Adriaenssens E.M."/>
            <person name="Foster-Nyarko E."/>
            <person name="Jarju S."/>
            <person name="Secka A."/>
            <person name="Antonio M."/>
            <person name="Oren A."/>
            <person name="Chaudhuri R.R."/>
            <person name="La Ragione R."/>
            <person name="Hildebrand F."/>
            <person name="Pallen M.J."/>
        </authorList>
    </citation>
    <scope>NUCLEOTIDE SEQUENCE</scope>
    <source>
        <strain evidence="1">ChiHecec3B27-8219</strain>
    </source>
</reference>
<sequence length="67" mass="7713">MKSSWLGKQIKLFREGNQVILLLKTSYFADENKLFWSAIQLVLVQPKFLGGIVVMRGASKRVSSRHY</sequence>
<protein>
    <submittedName>
        <fullName evidence="1">Uncharacterized protein</fullName>
    </submittedName>
</protein>
<reference evidence="1" key="2">
    <citation type="submission" date="2021-04" db="EMBL/GenBank/DDBJ databases">
        <authorList>
            <person name="Gilroy R."/>
        </authorList>
    </citation>
    <scope>NUCLEOTIDE SEQUENCE</scope>
    <source>
        <strain evidence="1">ChiHecec3B27-8219</strain>
    </source>
</reference>
<evidence type="ECO:0000313" key="1">
    <source>
        <dbReference type="EMBL" id="HIZ70088.1"/>
    </source>
</evidence>
<proteinExistence type="predicted"/>
<dbReference type="EMBL" id="DXBE01000070">
    <property type="protein sequence ID" value="HIZ70088.1"/>
    <property type="molecule type" value="Genomic_DNA"/>
</dbReference>
<accession>A0A9D2JXC1</accession>
<feature type="non-terminal residue" evidence="1">
    <location>
        <position position="67"/>
    </location>
</feature>